<organism evidence="1 2">
    <name type="scientific">Bacillus swezeyi</name>
    <dbReference type="NCBI Taxonomy" id="1925020"/>
    <lineage>
        <taxon>Bacteria</taxon>
        <taxon>Bacillati</taxon>
        <taxon>Bacillota</taxon>
        <taxon>Bacilli</taxon>
        <taxon>Bacillales</taxon>
        <taxon>Bacillaceae</taxon>
        <taxon>Bacillus</taxon>
    </lineage>
</organism>
<reference evidence="1 2" key="1">
    <citation type="submission" date="2018-08" db="EMBL/GenBank/DDBJ databases">
        <title>Bacillus phenotypic plasticity.</title>
        <authorList>
            <person name="Hurtado E."/>
        </authorList>
    </citation>
    <scope>NUCLEOTIDE SEQUENCE [LARGE SCALE GENOMIC DNA]</scope>
    <source>
        <strain evidence="1 2">427</strain>
    </source>
</reference>
<dbReference type="GO" id="GO:0005839">
    <property type="term" value="C:proteasome core complex"/>
    <property type="evidence" value="ECO:0007669"/>
    <property type="project" value="InterPro"/>
</dbReference>
<evidence type="ECO:0000313" key="1">
    <source>
        <dbReference type="EMBL" id="KAA6449675.1"/>
    </source>
</evidence>
<protein>
    <submittedName>
        <fullName evidence="1">Uncharacterized protein</fullName>
    </submittedName>
</protein>
<name>A0A5M8RM52_9BACI</name>
<comment type="caution">
    <text evidence="1">The sequence shown here is derived from an EMBL/GenBank/DDBJ whole genome shotgun (WGS) entry which is preliminary data.</text>
</comment>
<dbReference type="AlphaFoldDB" id="A0A5M8RM52"/>
<dbReference type="SUPFAM" id="SSF56235">
    <property type="entry name" value="N-terminal nucleophile aminohydrolases (Ntn hydrolases)"/>
    <property type="match status" value="1"/>
</dbReference>
<dbReference type="RefSeq" id="WP_150149901.1">
    <property type="nucleotide sequence ID" value="NZ_QSND01000003.1"/>
</dbReference>
<dbReference type="GO" id="GO:0051603">
    <property type="term" value="P:proteolysis involved in protein catabolic process"/>
    <property type="evidence" value="ECO:0007669"/>
    <property type="project" value="InterPro"/>
</dbReference>
<dbReference type="InterPro" id="IPR029055">
    <property type="entry name" value="Ntn_hydrolases_N"/>
</dbReference>
<dbReference type="Gene3D" id="3.60.20.10">
    <property type="entry name" value="Glutamine Phosphoribosylpyrophosphate, subunit 1, domain 1"/>
    <property type="match status" value="1"/>
</dbReference>
<sequence>MTTIIGANLGNGVLLTADTKTSNIDSQGANLGTFYASEKITSLRPNMIMATAGLAALGKSIRSLLESVLNVKDQITVKQTNEHIKETFQYSYSLFKNVNNTIAYDHLIGLLGGYDEQKKRAFFYSFSNEKHFIPEEVEDSIFALGEGQKEVMQFINDRFNEYRDSYPSIVRLFSMAIRNINSDNVSKDTFSILCLFDSIEKQYKISRMHVDSKGILKSL</sequence>
<dbReference type="EMBL" id="QSND01000003">
    <property type="protein sequence ID" value="KAA6449675.1"/>
    <property type="molecule type" value="Genomic_DNA"/>
</dbReference>
<dbReference type="Pfam" id="PF00227">
    <property type="entry name" value="Proteasome"/>
    <property type="match status" value="1"/>
</dbReference>
<dbReference type="InterPro" id="IPR001353">
    <property type="entry name" value="Proteasome_sua/b"/>
</dbReference>
<evidence type="ECO:0000313" key="2">
    <source>
        <dbReference type="Proteomes" id="UP000324326"/>
    </source>
</evidence>
<dbReference type="Proteomes" id="UP000324326">
    <property type="component" value="Unassembled WGS sequence"/>
</dbReference>
<gene>
    <name evidence="1" type="ORF">DX927_17680</name>
</gene>
<proteinExistence type="predicted"/>
<accession>A0A5M8RM52</accession>